<evidence type="ECO:0000313" key="1">
    <source>
        <dbReference type="EMBL" id="CDW47904.1"/>
    </source>
</evidence>
<dbReference type="EMBL" id="HACA01030543">
    <property type="protein sequence ID" value="CDW47904.1"/>
    <property type="molecule type" value="Transcribed_RNA"/>
</dbReference>
<dbReference type="AlphaFoldDB" id="A0A0K2VBP1"/>
<name>A0A0K2VBP1_LEPSM</name>
<feature type="non-terminal residue" evidence="1">
    <location>
        <position position="1"/>
    </location>
</feature>
<reference evidence="1" key="1">
    <citation type="submission" date="2014-05" db="EMBL/GenBank/DDBJ databases">
        <authorList>
            <person name="Chronopoulou M."/>
        </authorList>
    </citation>
    <scope>NUCLEOTIDE SEQUENCE</scope>
    <source>
        <tissue evidence="1">Whole organism</tissue>
    </source>
</reference>
<accession>A0A0K2VBP1</accession>
<protein>
    <submittedName>
        <fullName evidence="1">Uncharacterized protein</fullName>
    </submittedName>
</protein>
<proteinExistence type="predicted"/>
<sequence length="64" mass="7736">LFWPSKCPKSTKLTSYENTQLFFVAHNWYFKLILFNKKLRTTLIFFHFLSSLIVLKSRDPLNRP</sequence>
<organism evidence="1">
    <name type="scientific">Lepeophtheirus salmonis</name>
    <name type="common">Salmon louse</name>
    <name type="synonym">Caligus salmonis</name>
    <dbReference type="NCBI Taxonomy" id="72036"/>
    <lineage>
        <taxon>Eukaryota</taxon>
        <taxon>Metazoa</taxon>
        <taxon>Ecdysozoa</taxon>
        <taxon>Arthropoda</taxon>
        <taxon>Crustacea</taxon>
        <taxon>Multicrustacea</taxon>
        <taxon>Hexanauplia</taxon>
        <taxon>Copepoda</taxon>
        <taxon>Siphonostomatoida</taxon>
        <taxon>Caligidae</taxon>
        <taxon>Lepeophtheirus</taxon>
    </lineage>
</organism>